<keyword evidence="4" id="KW-0560">Oxidoreductase</keyword>
<organism evidence="7 8">
    <name type="scientific">Aspergillus clavatus (strain ATCC 1007 / CBS 513.65 / DSM 816 / NCTC 3887 / NRRL 1 / QM 1276 / 107)</name>
    <dbReference type="NCBI Taxonomy" id="344612"/>
    <lineage>
        <taxon>Eukaryota</taxon>
        <taxon>Fungi</taxon>
        <taxon>Dikarya</taxon>
        <taxon>Ascomycota</taxon>
        <taxon>Pezizomycotina</taxon>
        <taxon>Eurotiomycetes</taxon>
        <taxon>Eurotiomycetidae</taxon>
        <taxon>Eurotiales</taxon>
        <taxon>Aspergillaceae</taxon>
        <taxon>Aspergillus</taxon>
        <taxon>Aspergillus subgen. Fumigati</taxon>
    </lineage>
</organism>
<protein>
    <submittedName>
        <fullName evidence="7">Alcohol dehydrogenase, putative</fullName>
    </submittedName>
</protein>
<dbReference type="SUPFAM" id="SSF50129">
    <property type="entry name" value="GroES-like"/>
    <property type="match status" value="1"/>
</dbReference>
<dbReference type="SMART" id="SM00829">
    <property type="entry name" value="PKS_ER"/>
    <property type="match status" value="1"/>
</dbReference>
<dbReference type="InterPro" id="IPR047109">
    <property type="entry name" value="CAD-like"/>
</dbReference>
<proteinExistence type="inferred from homology"/>
<dbReference type="PROSITE" id="PS00059">
    <property type="entry name" value="ADH_ZINC"/>
    <property type="match status" value="1"/>
</dbReference>
<dbReference type="SUPFAM" id="SSF51735">
    <property type="entry name" value="NAD(P)-binding Rossmann-fold domains"/>
    <property type="match status" value="1"/>
</dbReference>
<dbReference type="InterPro" id="IPR036291">
    <property type="entry name" value="NAD(P)-bd_dom_sf"/>
</dbReference>
<dbReference type="Pfam" id="PF08240">
    <property type="entry name" value="ADH_N"/>
    <property type="match status" value="1"/>
</dbReference>
<evidence type="ECO:0000313" key="8">
    <source>
        <dbReference type="Proteomes" id="UP000006701"/>
    </source>
</evidence>
<evidence type="ECO:0000259" key="6">
    <source>
        <dbReference type="SMART" id="SM00829"/>
    </source>
</evidence>
<evidence type="ECO:0000256" key="2">
    <source>
        <dbReference type="ARBA" id="ARBA00022723"/>
    </source>
</evidence>
<dbReference type="FunFam" id="3.40.50.720:FF:000022">
    <property type="entry name" value="Cinnamyl alcohol dehydrogenase"/>
    <property type="match status" value="1"/>
</dbReference>
<dbReference type="RefSeq" id="XP_001269963.1">
    <property type="nucleotide sequence ID" value="XM_001269962.1"/>
</dbReference>
<dbReference type="VEuPathDB" id="FungiDB:ACLA_032730"/>
<evidence type="ECO:0000313" key="7">
    <source>
        <dbReference type="EMBL" id="EAW08537.1"/>
    </source>
</evidence>
<keyword evidence="3 5" id="KW-0862">Zinc</keyword>
<dbReference type="AlphaFoldDB" id="A1CSB6"/>
<name>A1CSB6_ASPCL</name>
<accession>A1CSB6</accession>
<dbReference type="InterPro" id="IPR011032">
    <property type="entry name" value="GroES-like_sf"/>
</dbReference>
<dbReference type="GeneID" id="4700870"/>
<dbReference type="InterPro" id="IPR002328">
    <property type="entry name" value="ADH_Zn_CS"/>
</dbReference>
<gene>
    <name evidence="7" type="ORF">ACLA_032730</name>
</gene>
<evidence type="ECO:0000256" key="5">
    <source>
        <dbReference type="RuleBase" id="RU361277"/>
    </source>
</evidence>
<dbReference type="eggNOG" id="KOG0023">
    <property type="taxonomic scope" value="Eukaryota"/>
</dbReference>
<comment type="similarity">
    <text evidence="5">Belongs to the zinc-containing alcohol dehydrogenase family.</text>
</comment>
<dbReference type="GO" id="GO:0016616">
    <property type="term" value="F:oxidoreductase activity, acting on the CH-OH group of donors, NAD or NADP as acceptor"/>
    <property type="evidence" value="ECO:0007669"/>
    <property type="project" value="InterPro"/>
</dbReference>
<dbReference type="HOGENOM" id="CLU_026673_20_2_1"/>
<dbReference type="Gene3D" id="3.90.180.10">
    <property type="entry name" value="Medium-chain alcohol dehydrogenases, catalytic domain"/>
    <property type="match status" value="1"/>
</dbReference>
<keyword evidence="2 5" id="KW-0479">Metal-binding</keyword>
<dbReference type="OrthoDB" id="1879366at2759"/>
<dbReference type="Pfam" id="PF00107">
    <property type="entry name" value="ADH_zinc_N"/>
    <property type="match status" value="1"/>
</dbReference>
<feature type="domain" description="Enoyl reductase (ER)" evidence="6">
    <location>
        <begin position="16"/>
        <end position="330"/>
    </location>
</feature>
<dbReference type="KEGG" id="act:ACLA_032730"/>
<dbReference type="CDD" id="cd05283">
    <property type="entry name" value="CAD1"/>
    <property type="match status" value="1"/>
</dbReference>
<dbReference type="GO" id="GO:0008270">
    <property type="term" value="F:zinc ion binding"/>
    <property type="evidence" value="ECO:0007669"/>
    <property type="project" value="InterPro"/>
</dbReference>
<dbReference type="InterPro" id="IPR020843">
    <property type="entry name" value="ER"/>
</dbReference>
<dbReference type="EMBL" id="DS027059">
    <property type="protein sequence ID" value="EAW08537.1"/>
    <property type="molecule type" value="Genomic_DNA"/>
</dbReference>
<dbReference type="Gene3D" id="3.40.50.720">
    <property type="entry name" value="NAD(P)-binding Rossmann-like Domain"/>
    <property type="match status" value="1"/>
</dbReference>
<dbReference type="InterPro" id="IPR013149">
    <property type="entry name" value="ADH-like_C"/>
</dbReference>
<dbReference type="STRING" id="344612.A1CSB6"/>
<comment type="cofactor">
    <cofactor evidence="1 5">
        <name>Zn(2+)</name>
        <dbReference type="ChEBI" id="CHEBI:29105"/>
    </cofactor>
</comment>
<evidence type="ECO:0000256" key="1">
    <source>
        <dbReference type="ARBA" id="ARBA00001947"/>
    </source>
</evidence>
<dbReference type="OMA" id="GFGYTHK"/>
<keyword evidence="8" id="KW-1185">Reference proteome</keyword>
<reference evidence="7 8" key="1">
    <citation type="journal article" date="2008" name="PLoS Genet.">
        <title>Genomic islands in the pathogenic filamentous fungus Aspergillus fumigatus.</title>
        <authorList>
            <person name="Fedorova N.D."/>
            <person name="Khaldi N."/>
            <person name="Joardar V.S."/>
            <person name="Maiti R."/>
            <person name="Amedeo P."/>
            <person name="Anderson M.J."/>
            <person name="Crabtree J."/>
            <person name="Silva J.C."/>
            <person name="Badger J.H."/>
            <person name="Albarraq A."/>
            <person name="Angiuoli S."/>
            <person name="Bussey H."/>
            <person name="Bowyer P."/>
            <person name="Cotty P.J."/>
            <person name="Dyer P.S."/>
            <person name="Egan A."/>
            <person name="Galens K."/>
            <person name="Fraser-Liggett C.M."/>
            <person name="Haas B.J."/>
            <person name="Inman J.M."/>
            <person name="Kent R."/>
            <person name="Lemieux S."/>
            <person name="Malavazi I."/>
            <person name="Orvis J."/>
            <person name="Roemer T."/>
            <person name="Ronning C.M."/>
            <person name="Sundaram J.P."/>
            <person name="Sutton G."/>
            <person name="Turner G."/>
            <person name="Venter J.C."/>
            <person name="White O.R."/>
            <person name="Whitty B.R."/>
            <person name="Youngman P."/>
            <person name="Wolfe K.H."/>
            <person name="Goldman G.H."/>
            <person name="Wortman J.R."/>
            <person name="Jiang B."/>
            <person name="Denning D.W."/>
            <person name="Nierman W.C."/>
        </authorList>
    </citation>
    <scope>NUCLEOTIDE SEQUENCE [LARGE SCALE GENOMIC DNA]</scope>
    <source>
        <strain evidence="8">ATCC 1007 / CBS 513.65 / DSM 816 / NCTC 3887 / NRRL 1</strain>
    </source>
</reference>
<sequence length="346" mass="37721">MSKTIEFNIFKGSSTGDIIPDTVRRTIQPFEVFVEISHAGLCSTDRLFKNKSVALGHEGAGTVRDVGSAVCNFKVGDKVGFGWGHKVCGDCDFCIGGCDQYCEHREQYSKENTEIGTFATHAVWDESMLIKLPAELEPEYAAPLMCGGATVWCALTCYDLKPGDRIGVQGIGGLGHMAIQFASKMGYEVVCLADCATKKDEAIGLGANEFHVVEENAPKGAVQPVKHLLWCVDEAPDFSKIMPMVCCDGTIHVLTASTQQPPLPITDLISNGIRVQGSAGAPRVAVRKMLRFVSLHRIRPIIMSWPMTRDGIQAAFQTLEQGKMRYRGVIVGQRHLMGKPAVERMA</sequence>
<dbReference type="InterPro" id="IPR013154">
    <property type="entry name" value="ADH-like_N"/>
</dbReference>
<dbReference type="Proteomes" id="UP000006701">
    <property type="component" value="Unassembled WGS sequence"/>
</dbReference>
<dbReference type="PANTHER" id="PTHR42683">
    <property type="entry name" value="ALDEHYDE REDUCTASE"/>
    <property type="match status" value="1"/>
</dbReference>
<evidence type="ECO:0000256" key="3">
    <source>
        <dbReference type="ARBA" id="ARBA00022833"/>
    </source>
</evidence>
<evidence type="ECO:0000256" key="4">
    <source>
        <dbReference type="ARBA" id="ARBA00023002"/>
    </source>
</evidence>